<gene>
    <name evidence="11" type="ordered locus">Cyan7822_3227</name>
</gene>
<dbReference type="GO" id="GO:0016020">
    <property type="term" value="C:membrane"/>
    <property type="evidence" value="ECO:0007669"/>
    <property type="project" value="GOC"/>
</dbReference>
<protein>
    <recommendedName>
        <fullName evidence="3 10">Lipid-A-disaccharide synthase</fullName>
        <ecNumber evidence="2 10">2.4.1.182</ecNumber>
    </recommendedName>
</protein>
<evidence type="ECO:0000256" key="9">
    <source>
        <dbReference type="ARBA" id="ARBA00048975"/>
    </source>
</evidence>
<evidence type="ECO:0000256" key="10">
    <source>
        <dbReference type="NCBIfam" id="TIGR00215"/>
    </source>
</evidence>
<evidence type="ECO:0000256" key="4">
    <source>
        <dbReference type="ARBA" id="ARBA00022516"/>
    </source>
</evidence>
<evidence type="ECO:0000256" key="7">
    <source>
        <dbReference type="ARBA" id="ARBA00022679"/>
    </source>
</evidence>
<dbReference type="EMBL" id="CP002198">
    <property type="protein sequence ID" value="ADN15179.1"/>
    <property type="molecule type" value="Genomic_DNA"/>
</dbReference>
<evidence type="ECO:0000256" key="8">
    <source>
        <dbReference type="ARBA" id="ARBA00023098"/>
    </source>
</evidence>
<dbReference type="NCBIfam" id="TIGR00215">
    <property type="entry name" value="lpxB"/>
    <property type="match status" value="1"/>
</dbReference>
<evidence type="ECO:0000256" key="6">
    <source>
        <dbReference type="ARBA" id="ARBA00022676"/>
    </source>
</evidence>
<dbReference type="SUPFAM" id="SSF53756">
    <property type="entry name" value="UDP-Glycosyltransferase/glycogen phosphorylase"/>
    <property type="match status" value="1"/>
</dbReference>
<dbReference type="Pfam" id="PF02684">
    <property type="entry name" value="LpxB"/>
    <property type="match status" value="1"/>
</dbReference>
<dbReference type="EC" id="2.4.1.182" evidence="2 10"/>
<keyword evidence="6 11" id="KW-0328">Glycosyltransferase</keyword>
<dbReference type="CAZy" id="GT19">
    <property type="family name" value="Glycosyltransferase Family 19"/>
</dbReference>
<name>E0UBW4_GLOV7</name>
<evidence type="ECO:0000313" key="12">
    <source>
        <dbReference type="Proteomes" id="UP000008206"/>
    </source>
</evidence>
<dbReference type="GO" id="GO:0008915">
    <property type="term" value="F:lipid-A-disaccharide synthase activity"/>
    <property type="evidence" value="ECO:0007669"/>
    <property type="project" value="UniProtKB-UniRule"/>
</dbReference>
<dbReference type="STRING" id="497965.Cyan7822_3227"/>
<evidence type="ECO:0000256" key="1">
    <source>
        <dbReference type="ARBA" id="ARBA00002056"/>
    </source>
</evidence>
<reference evidence="12" key="1">
    <citation type="journal article" date="2011" name="MBio">
        <title>Novel metabolic attributes of the genus Cyanothece, comprising a group of unicellular nitrogen-fixing Cyanobacteria.</title>
        <authorList>
            <person name="Bandyopadhyay A."/>
            <person name="Elvitigala T."/>
            <person name="Welsh E."/>
            <person name="Stockel J."/>
            <person name="Liberton M."/>
            <person name="Min H."/>
            <person name="Sherman L.A."/>
            <person name="Pakrasi H.B."/>
        </authorList>
    </citation>
    <scope>NUCLEOTIDE SEQUENCE [LARGE SCALE GENOMIC DNA]</scope>
    <source>
        <strain evidence="12">PCC 7822</strain>
    </source>
</reference>
<evidence type="ECO:0000313" key="11">
    <source>
        <dbReference type="EMBL" id="ADN15179.1"/>
    </source>
</evidence>
<evidence type="ECO:0000256" key="5">
    <source>
        <dbReference type="ARBA" id="ARBA00022556"/>
    </source>
</evidence>
<dbReference type="KEGG" id="cyj:Cyan7822_3227"/>
<dbReference type="Proteomes" id="UP000008206">
    <property type="component" value="Chromosome"/>
</dbReference>
<organism evidence="11 12">
    <name type="scientific">Gloeothece verrucosa (strain PCC 7822)</name>
    <name type="common">Cyanothece sp. (strain PCC 7822)</name>
    <dbReference type="NCBI Taxonomy" id="497965"/>
    <lineage>
        <taxon>Bacteria</taxon>
        <taxon>Bacillati</taxon>
        <taxon>Cyanobacteriota</taxon>
        <taxon>Cyanophyceae</taxon>
        <taxon>Oscillatoriophycideae</taxon>
        <taxon>Chroococcales</taxon>
        <taxon>Aphanothecaceae</taxon>
        <taxon>Gloeothece</taxon>
        <taxon>Gloeothece verrucosa</taxon>
    </lineage>
</organism>
<dbReference type="InterPro" id="IPR003835">
    <property type="entry name" value="Glyco_trans_19"/>
</dbReference>
<sequence>MRIFISTGEVSGDLQGAMLIEALQRQAAIKAIDLEIVALGGDRMAQTGVNLLGKTPKIASIGLVEALPFILPTWKLQRQAKQYLRENPPDLLILIDYCGPNVAIGKYARKYLPQVPILYYIAPQAWLWTTNKKTTEELVYITDHLLAIFSQEARYFAQKGLSVSWVGHPILDRMQQAPTREAAREKFALTPDQTAIALLPVSRKQELKYLLPVVCQAAQQLQEKLPLVHFLIPVALEDYRPTLAAMVAQYGLNATIVDGKSLDALAAADLAIAKSGTVNLELALLNVPQVVVYRLTPLTLWIARTFLNFSVPFLSPVNIVVMEEVVPELFQERATAEQIVQESLELLLNPQRRQQTLSDYQRVREELGEVGVCERAAQEILEYL</sequence>
<proteinExistence type="predicted"/>
<keyword evidence="4" id="KW-0444">Lipid biosynthesis</keyword>
<dbReference type="AlphaFoldDB" id="E0UBW4"/>
<keyword evidence="8" id="KW-0443">Lipid metabolism</keyword>
<dbReference type="HOGENOM" id="CLU_036577_3_0_3"/>
<dbReference type="PANTHER" id="PTHR30372:SF4">
    <property type="entry name" value="LIPID-A-DISACCHARIDE SYNTHASE, MITOCHONDRIAL-RELATED"/>
    <property type="match status" value="1"/>
</dbReference>
<dbReference type="GO" id="GO:0009245">
    <property type="term" value="P:lipid A biosynthetic process"/>
    <property type="evidence" value="ECO:0007669"/>
    <property type="project" value="UniProtKB-UniRule"/>
</dbReference>
<keyword evidence="5" id="KW-0441">Lipid A biosynthesis</keyword>
<comment type="function">
    <text evidence="1">Condensation of UDP-2,3-diacylglucosamine and 2,3-diacylglucosamine-1-phosphate to form lipid A disaccharide, a precursor of lipid A, a phosphorylated glycolipid that anchors the lipopolysaccharide to the outer membrane of the cell.</text>
</comment>
<dbReference type="eggNOG" id="COG0763">
    <property type="taxonomic scope" value="Bacteria"/>
</dbReference>
<evidence type="ECO:0000256" key="3">
    <source>
        <dbReference type="ARBA" id="ARBA00020902"/>
    </source>
</evidence>
<dbReference type="PANTHER" id="PTHR30372">
    <property type="entry name" value="LIPID-A-DISACCHARIDE SYNTHASE"/>
    <property type="match status" value="1"/>
</dbReference>
<accession>E0UBW4</accession>
<evidence type="ECO:0000256" key="2">
    <source>
        <dbReference type="ARBA" id="ARBA00012687"/>
    </source>
</evidence>
<keyword evidence="7 11" id="KW-0808">Transferase</keyword>
<dbReference type="GO" id="GO:0005543">
    <property type="term" value="F:phospholipid binding"/>
    <property type="evidence" value="ECO:0007669"/>
    <property type="project" value="TreeGrafter"/>
</dbReference>
<keyword evidence="12" id="KW-1185">Reference proteome</keyword>
<comment type="catalytic activity">
    <reaction evidence="9">
        <text>a lipid X + a UDP-2-N,3-O-bis[(3R)-3-hydroxyacyl]-alpha-D-glucosamine = a lipid A disaccharide + UDP + H(+)</text>
        <dbReference type="Rhea" id="RHEA:67828"/>
        <dbReference type="ChEBI" id="CHEBI:15378"/>
        <dbReference type="ChEBI" id="CHEBI:58223"/>
        <dbReference type="ChEBI" id="CHEBI:137748"/>
        <dbReference type="ChEBI" id="CHEBI:176338"/>
        <dbReference type="ChEBI" id="CHEBI:176343"/>
        <dbReference type="EC" id="2.4.1.182"/>
    </reaction>
</comment>
<dbReference type="RefSeq" id="WP_013323272.1">
    <property type="nucleotide sequence ID" value="NC_014501.1"/>
</dbReference>
<dbReference type="OrthoDB" id="9801642at2"/>